<dbReference type="Proteomes" id="UP000231453">
    <property type="component" value="Unassembled WGS sequence"/>
</dbReference>
<evidence type="ECO:0000313" key="2">
    <source>
        <dbReference type="EMBL" id="PIZ95852.1"/>
    </source>
</evidence>
<feature type="transmembrane region" description="Helical" evidence="1">
    <location>
        <begin position="40"/>
        <end position="59"/>
    </location>
</feature>
<dbReference type="PANTHER" id="PTHR37304">
    <property type="entry name" value="MEMBRANE PROTEIN-RELATED"/>
    <property type="match status" value="1"/>
</dbReference>
<dbReference type="AlphaFoldDB" id="A0A2M7VAE7"/>
<proteinExistence type="predicted"/>
<keyword evidence="1" id="KW-1133">Transmembrane helix</keyword>
<keyword evidence="1" id="KW-0472">Membrane</keyword>
<evidence type="ECO:0000313" key="3">
    <source>
        <dbReference type="Proteomes" id="UP000231453"/>
    </source>
</evidence>
<accession>A0A2M7VAE7</accession>
<dbReference type="InterPro" id="IPR007211">
    <property type="entry name" value="DUF378"/>
</dbReference>
<name>A0A2M7VAE7_9BACT</name>
<gene>
    <name evidence="2" type="ORF">COX80_03185</name>
</gene>
<keyword evidence="1" id="KW-0812">Transmembrane</keyword>
<evidence type="ECO:0000256" key="1">
    <source>
        <dbReference type="SAM" id="Phobius"/>
    </source>
</evidence>
<feature type="transmembrane region" description="Helical" evidence="1">
    <location>
        <begin position="7"/>
        <end position="34"/>
    </location>
</feature>
<sequence>MKALHMVAFLLVVVGALNWLLVGLFSFDLVAYLFNGGLDWIATVVYVLVGLSGLVLLFTHKKDCKMCS</sequence>
<dbReference type="Pfam" id="PF04070">
    <property type="entry name" value="DUF378"/>
    <property type="match status" value="1"/>
</dbReference>
<dbReference type="PANTHER" id="PTHR37304:SF1">
    <property type="entry name" value="MEMBRANE PROTEIN"/>
    <property type="match status" value="1"/>
</dbReference>
<dbReference type="EMBL" id="PFPL01000043">
    <property type="protein sequence ID" value="PIZ95852.1"/>
    <property type="molecule type" value="Genomic_DNA"/>
</dbReference>
<organism evidence="2 3">
    <name type="scientific">Candidatus Magasanikbacteria bacterium CG_4_10_14_0_2_um_filter_33_14</name>
    <dbReference type="NCBI Taxonomy" id="1974636"/>
    <lineage>
        <taxon>Bacteria</taxon>
        <taxon>Candidatus Magasanikiibacteriota</taxon>
    </lineage>
</organism>
<reference evidence="3" key="1">
    <citation type="submission" date="2017-09" db="EMBL/GenBank/DDBJ databases">
        <title>Depth-based differentiation of microbial function through sediment-hosted aquifers and enrichment of novel symbionts in the deep terrestrial subsurface.</title>
        <authorList>
            <person name="Probst A.J."/>
            <person name="Ladd B."/>
            <person name="Jarett J.K."/>
            <person name="Geller-Mcgrath D.E."/>
            <person name="Sieber C.M.K."/>
            <person name="Emerson J.B."/>
            <person name="Anantharaman K."/>
            <person name="Thomas B.C."/>
            <person name="Malmstrom R."/>
            <person name="Stieglmeier M."/>
            <person name="Klingl A."/>
            <person name="Woyke T."/>
            <person name="Ryan C.M."/>
            <person name="Banfield J.F."/>
        </authorList>
    </citation>
    <scope>NUCLEOTIDE SEQUENCE [LARGE SCALE GENOMIC DNA]</scope>
</reference>
<protein>
    <submittedName>
        <fullName evidence="2">DUF378 domain-containing protein</fullName>
    </submittedName>
</protein>
<comment type="caution">
    <text evidence="2">The sequence shown here is derived from an EMBL/GenBank/DDBJ whole genome shotgun (WGS) entry which is preliminary data.</text>
</comment>